<dbReference type="EMBL" id="CM018046">
    <property type="protein sequence ID" value="KAA8525996.1"/>
    <property type="molecule type" value="Genomic_DNA"/>
</dbReference>
<reference evidence="1 2" key="1">
    <citation type="submission" date="2019-09" db="EMBL/GenBank/DDBJ databases">
        <title>A chromosome-level genome assembly of the Chinese tupelo Nyssa sinensis.</title>
        <authorList>
            <person name="Yang X."/>
            <person name="Kang M."/>
            <person name="Yang Y."/>
            <person name="Xiong H."/>
            <person name="Wang M."/>
            <person name="Zhang Z."/>
            <person name="Wang Z."/>
            <person name="Wu H."/>
            <person name="Ma T."/>
            <person name="Liu J."/>
            <person name="Xi Z."/>
        </authorList>
    </citation>
    <scope>NUCLEOTIDE SEQUENCE [LARGE SCALE GENOMIC DNA]</scope>
    <source>
        <strain evidence="1">J267</strain>
        <tissue evidence="1">Leaf</tissue>
    </source>
</reference>
<accession>A0A5J5A851</accession>
<protein>
    <submittedName>
        <fullName evidence="1">Uncharacterized protein</fullName>
    </submittedName>
</protein>
<evidence type="ECO:0000313" key="2">
    <source>
        <dbReference type="Proteomes" id="UP000325577"/>
    </source>
</evidence>
<dbReference type="Proteomes" id="UP000325577">
    <property type="component" value="Linkage Group LG3"/>
</dbReference>
<dbReference type="AlphaFoldDB" id="A0A5J5A851"/>
<name>A0A5J5A851_9ASTE</name>
<proteinExistence type="predicted"/>
<organism evidence="1 2">
    <name type="scientific">Nyssa sinensis</name>
    <dbReference type="NCBI Taxonomy" id="561372"/>
    <lineage>
        <taxon>Eukaryota</taxon>
        <taxon>Viridiplantae</taxon>
        <taxon>Streptophyta</taxon>
        <taxon>Embryophyta</taxon>
        <taxon>Tracheophyta</taxon>
        <taxon>Spermatophyta</taxon>
        <taxon>Magnoliopsida</taxon>
        <taxon>eudicotyledons</taxon>
        <taxon>Gunneridae</taxon>
        <taxon>Pentapetalae</taxon>
        <taxon>asterids</taxon>
        <taxon>Cornales</taxon>
        <taxon>Nyssaceae</taxon>
        <taxon>Nyssa</taxon>
    </lineage>
</organism>
<gene>
    <name evidence="1" type="ORF">F0562_007904</name>
</gene>
<sequence>MDNLPMEMDRDWLGKIFGGPRRVKDVFIPGKRRKKSNQKFGFVRTFSDIGKIWGDVISLDEGTMQGEAFEFGKVKVYIKSFDPINQVIQLRCKDDIYSFRMVEEQRIVVNFSNKIANCKSMVKANSNQGEKKCREEDDELADEDDSIARRRIVMGWKLLSWQRERKEKM</sequence>
<keyword evidence="2" id="KW-1185">Reference proteome</keyword>
<evidence type="ECO:0000313" key="1">
    <source>
        <dbReference type="EMBL" id="KAA8525996.1"/>
    </source>
</evidence>
<dbReference type="OrthoDB" id="1744977at2759"/>